<dbReference type="Gene3D" id="2.60.120.260">
    <property type="entry name" value="Galactose-binding domain-like"/>
    <property type="match status" value="3"/>
</dbReference>
<dbReference type="PANTHER" id="PTHR45713">
    <property type="entry name" value="FTP DOMAIN-CONTAINING PROTEIN"/>
    <property type="match status" value="1"/>
</dbReference>
<sequence length="823" mass="94192">MNRTCYCKFPFNNDLCSMGSKYAYIEGILSNGLVIGVHNLSSALDCIKQCEDMLSCETVGLGVYTNNNSSFYCSLISDTTYPIQSFQNNSILKEHYTIIFRDFELSVCGNGNSIVEHTQYCIEFLWNTTTGCPISGYGFIKNLEGWMKENSTYNLKNHIRTITSLSLSSNKLNVNSKKESYRSLCYGHLSVGRYNVALNKQVIYYFDIISPQFVHHQQHLVDGVKNSNTSFGGCTISMTVSYGYSFWVGVDLGNEFTIGKVVIYLSNNQNQNQFFDIISMKSYPPHHMFTPGHEHEYCAKNVQMFSSTNKLIVVCQPHTLSGRYVVLQSDSTDRFEICELELYTSNLALYGETLSSSVKDGNSYGGFGVNENAFGNSFQSIQGLESWIAVYLRSNYKVYGLDLSEAKFWELEVYVIKRNFFINQTLEENEKSYSIVTSSQYMKNYFHVACTNILSGSFVLLKSPNALLFKNLEIFGLFTSKNKFENIAYGKPIWTLEVQGNKYAYFATDGFSGQSYAMTSEDQYMVVDLLEIFHIHQIGIQMRSSNEGCKFRIDKIKILKVNIGRFILIKNSQMKIIELQELYVFGKLFQSNVLPSSKLVEAFFDEDIEWNIYEQDKSPLKAIDGDFGFSSCTTLKSIREDELIIKMKKKYLVTQILIQPRHDNINDIMNLTISVGKKSLRYFCGKFSSTERINYPIEINCESPIYGNYILITPTYSDKDIDICEVKVFHLKDDKELMNCSSMLKIYPNFELSNSYECAIYKSNQSMHECLHSFINSLYKSFIYNFQSKTCCIVNFVISVKDFIYLKSSIVGKNICIVKNSTC</sequence>
<comment type="caution">
    <text evidence="1">The sequence shown here is derived from an EMBL/GenBank/DDBJ whole genome shotgun (WGS) entry which is preliminary data.</text>
</comment>
<dbReference type="InterPro" id="IPR051941">
    <property type="entry name" value="BG_Antigen-Binding_Lectin"/>
</dbReference>
<proteinExistence type="predicted"/>
<reference evidence="1 2" key="1">
    <citation type="submission" date="2020-08" db="EMBL/GenBank/DDBJ databases">
        <authorList>
            <person name="Hejnol A."/>
        </authorList>
    </citation>
    <scope>NUCLEOTIDE SEQUENCE [LARGE SCALE GENOMIC DNA]</scope>
</reference>
<accession>A0A7I8WEE7</accession>
<name>A0A7I8WEE7_9ANNE</name>
<dbReference type="Proteomes" id="UP000549394">
    <property type="component" value="Unassembled WGS sequence"/>
</dbReference>
<dbReference type="AlphaFoldDB" id="A0A7I8WEE7"/>
<protein>
    <submittedName>
        <fullName evidence="1">DgyrCDS14567</fullName>
    </submittedName>
</protein>
<dbReference type="EMBL" id="CAJFCJ010000048">
    <property type="protein sequence ID" value="CAD5126436.1"/>
    <property type="molecule type" value="Genomic_DNA"/>
</dbReference>
<dbReference type="OrthoDB" id="6102375at2759"/>
<dbReference type="InterPro" id="IPR008979">
    <property type="entry name" value="Galactose-bd-like_sf"/>
</dbReference>
<gene>
    <name evidence="1" type="ORF">DGYR_LOCUS13679</name>
</gene>
<evidence type="ECO:0000313" key="2">
    <source>
        <dbReference type="Proteomes" id="UP000549394"/>
    </source>
</evidence>
<evidence type="ECO:0000313" key="1">
    <source>
        <dbReference type="EMBL" id="CAD5126436.1"/>
    </source>
</evidence>
<keyword evidence="2" id="KW-1185">Reference proteome</keyword>
<organism evidence="1 2">
    <name type="scientific">Dimorphilus gyrociliatus</name>
    <dbReference type="NCBI Taxonomy" id="2664684"/>
    <lineage>
        <taxon>Eukaryota</taxon>
        <taxon>Metazoa</taxon>
        <taxon>Spiralia</taxon>
        <taxon>Lophotrochozoa</taxon>
        <taxon>Annelida</taxon>
        <taxon>Polychaeta</taxon>
        <taxon>Polychaeta incertae sedis</taxon>
        <taxon>Dinophilidae</taxon>
        <taxon>Dimorphilus</taxon>
    </lineage>
</organism>
<dbReference type="SUPFAM" id="SSF49785">
    <property type="entry name" value="Galactose-binding domain-like"/>
    <property type="match status" value="2"/>
</dbReference>
<dbReference type="PANTHER" id="PTHR45713:SF6">
    <property type="entry name" value="F5_8 TYPE C DOMAIN-CONTAINING PROTEIN"/>
    <property type="match status" value="1"/>
</dbReference>